<accession>A0AA86STK9</accession>
<gene>
    <name evidence="1" type="ORF">AYBTSS11_LOCUS24510</name>
</gene>
<name>A0AA86STK9_9FABA</name>
<sequence>MLEAYLRAVQEARASFVAFVKQCVIRSGDRNDVLIVDAALQSIDSVVVAGFDLNEAISKLKLEPAWHLDHGTSVVLSKR</sequence>
<dbReference type="AlphaFoldDB" id="A0AA86STK9"/>
<keyword evidence="2" id="KW-1185">Reference proteome</keyword>
<dbReference type="Proteomes" id="UP001189624">
    <property type="component" value="Chromosome 8"/>
</dbReference>
<proteinExistence type="predicted"/>
<organism evidence="1 2">
    <name type="scientific">Sphenostylis stenocarpa</name>
    <dbReference type="NCBI Taxonomy" id="92480"/>
    <lineage>
        <taxon>Eukaryota</taxon>
        <taxon>Viridiplantae</taxon>
        <taxon>Streptophyta</taxon>
        <taxon>Embryophyta</taxon>
        <taxon>Tracheophyta</taxon>
        <taxon>Spermatophyta</taxon>
        <taxon>Magnoliopsida</taxon>
        <taxon>eudicotyledons</taxon>
        <taxon>Gunneridae</taxon>
        <taxon>Pentapetalae</taxon>
        <taxon>rosids</taxon>
        <taxon>fabids</taxon>
        <taxon>Fabales</taxon>
        <taxon>Fabaceae</taxon>
        <taxon>Papilionoideae</taxon>
        <taxon>50 kb inversion clade</taxon>
        <taxon>NPAAA clade</taxon>
        <taxon>indigoferoid/millettioid clade</taxon>
        <taxon>Phaseoleae</taxon>
        <taxon>Sphenostylis</taxon>
    </lineage>
</organism>
<protein>
    <submittedName>
        <fullName evidence="1">Uncharacterized protein</fullName>
    </submittedName>
</protein>
<dbReference type="Gramene" id="rna-AYBTSS11_LOCUS24510">
    <property type="protein sequence ID" value="CAJ1972461.1"/>
    <property type="gene ID" value="gene-AYBTSS11_LOCUS24510"/>
</dbReference>
<dbReference type="EMBL" id="OY731405">
    <property type="protein sequence ID" value="CAJ1972461.1"/>
    <property type="molecule type" value="Genomic_DNA"/>
</dbReference>
<reference evidence="1" key="1">
    <citation type="submission" date="2023-10" db="EMBL/GenBank/DDBJ databases">
        <authorList>
            <person name="Domelevo Entfellner J.-B."/>
        </authorList>
    </citation>
    <scope>NUCLEOTIDE SEQUENCE</scope>
</reference>
<evidence type="ECO:0000313" key="1">
    <source>
        <dbReference type="EMBL" id="CAJ1972461.1"/>
    </source>
</evidence>
<evidence type="ECO:0000313" key="2">
    <source>
        <dbReference type="Proteomes" id="UP001189624"/>
    </source>
</evidence>